<accession>A0A168M874</accession>
<keyword evidence="2" id="KW-0732">Signal</keyword>
<name>A0A168M874_9BACL</name>
<gene>
    <name evidence="4" type="ORF">PGLA_06735</name>
</gene>
<reference evidence="4 5" key="1">
    <citation type="submission" date="2016-03" db="EMBL/GenBank/DDBJ databases">
        <title>Draft genome sequence of Paenibacillus glacialis DSM 22343.</title>
        <authorList>
            <person name="Shin S.-K."/>
            <person name="Yi H."/>
        </authorList>
    </citation>
    <scope>NUCLEOTIDE SEQUENCE [LARGE SCALE GENOMIC DNA]</scope>
    <source>
        <strain evidence="4 5">DSM 22343</strain>
    </source>
</reference>
<evidence type="ECO:0000313" key="4">
    <source>
        <dbReference type="EMBL" id="OAB44352.1"/>
    </source>
</evidence>
<organism evidence="4 5">
    <name type="scientific">Paenibacillus glacialis</name>
    <dbReference type="NCBI Taxonomy" id="494026"/>
    <lineage>
        <taxon>Bacteria</taxon>
        <taxon>Bacillati</taxon>
        <taxon>Bacillota</taxon>
        <taxon>Bacilli</taxon>
        <taxon>Bacillales</taxon>
        <taxon>Paenibacillaceae</taxon>
        <taxon>Paenibacillus</taxon>
    </lineage>
</organism>
<evidence type="ECO:0000256" key="1">
    <source>
        <dbReference type="SAM" id="MobiDB-lite"/>
    </source>
</evidence>
<feature type="compositionally biased region" description="Polar residues" evidence="1">
    <location>
        <begin position="32"/>
        <end position="66"/>
    </location>
</feature>
<sequence>MYKKIGCVLVLSLLMIIGVGCGQKPLSDGGTQIVGNEASNTNNQEVPTTEKGTSSENNKPATNLSSDSKEVPVNVPVEDAHKEDTTLSQDKDTKQSTKIQVYYTDTDATLLQKSEYEIHFANDTEKYQSAFKALQDDSNPDLISLWSKITLKTLSFNSGKVTLDIHMPDEARLGAGGEQFALDALKNTLFQFEEVKSIELLVDGAAVESLMGHADLEHPMVR</sequence>
<dbReference type="PROSITE" id="PS51257">
    <property type="entry name" value="PROKAR_LIPOPROTEIN"/>
    <property type="match status" value="1"/>
</dbReference>
<dbReference type="InterPro" id="IPR019606">
    <property type="entry name" value="GerMN"/>
</dbReference>
<dbReference type="EMBL" id="LVJH01000007">
    <property type="protein sequence ID" value="OAB44352.1"/>
    <property type="molecule type" value="Genomic_DNA"/>
</dbReference>
<evidence type="ECO:0000259" key="3">
    <source>
        <dbReference type="SMART" id="SM00909"/>
    </source>
</evidence>
<feature type="chain" id="PRO_5007898941" description="GerMN domain-containing protein" evidence="2">
    <location>
        <begin position="23"/>
        <end position="222"/>
    </location>
</feature>
<protein>
    <recommendedName>
        <fullName evidence="3">GerMN domain-containing protein</fullName>
    </recommendedName>
</protein>
<dbReference type="SMART" id="SM00909">
    <property type="entry name" value="Germane"/>
    <property type="match status" value="1"/>
</dbReference>
<dbReference type="Pfam" id="PF10646">
    <property type="entry name" value="Germane"/>
    <property type="match status" value="1"/>
</dbReference>
<feature type="region of interest" description="Disordered" evidence="1">
    <location>
        <begin position="32"/>
        <end position="72"/>
    </location>
</feature>
<feature type="signal peptide" evidence="2">
    <location>
        <begin position="1"/>
        <end position="22"/>
    </location>
</feature>
<comment type="caution">
    <text evidence="4">The sequence shown here is derived from an EMBL/GenBank/DDBJ whole genome shotgun (WGS) entry which is preliminary data.</text>
</comment>
<dbReference type="Proteomes" id="UP000076967">
    <property type="component" value="Unassembled WGS sequence"/>
</dbReference>
<proteinExistence type="predicted"/>
<feature type="domain" description="GerMN" evidence="3">
    <location>
        <begin position="127"/>
        <end position="211"/>
    </location>
</feature>
<dbReference type="AlphaFoldDB" id="A0A168M874"/>
<dbReference type="STRING" id="494026.PGLA_06735"/>
<keyword evidence="5" id="KW-1185">Reference proteome</keyword>
<evidence type="ECO:0000256" key="2">
    <source>
        <dbReference type="SAM" id="SignalP"/>
    </source>
</evidence>
<evidence type="ECO:0000313" key="5">
    <source>
        <dbReference type="Proteomes" id="UP000076967"/>
    </source>
</evidence>